<proteinExistence type="predicted"/>
<dbReference type="Proteomes" id="UP001499990">
    <property type="component" value="Unassembled WGS sequence"/>
</dbReference>
<evidence type="ECO:0000313" key="2">
    <source>
        <dbReference type="EMBL" id="GAA3367567.1"/>
    </source>
</evidence>
<reference evidence="3" key="3">
    <citation type="submission" date="2023-12" db="EMBL/GenBank/DDBJ databases">
        <authorList>
            <person name="Sun Q."/>
            <person name="Inoue M."/>
        </authorList>
    </citation>
    <scope>NUCLEOTIDE SEQUENCE</scope>
    <source>
        <strain evidence="3">JCM 9651</strain>
    </source>
</reference>
<keyword evidence="4" id="KW-1185">Reference proteome</keyword>
<evidence type="ECO:0000313" key="4">
    <source>
        <dbReference type="Proteomes" id="UP001499990"/>
    </source>
</evidence>
<feature type="compositionally biased region" description="Basic and acidic residues" evidence="1">
    <location>
        <begin position="1"/>
        <end position="21"/>
    </location>
</feature>
<reference evidence="4" key="2">
    <citation type="journal article" date="2019" name="Int. J. Syst. Evol. Microbiol.">
        <title>The Global Catalogue of Microorganisms (GCM) 10K type strain sequencing project: providing services to taxonomists for standard genome sequencing and annotation.</title>
        <authorList>
            <consortium name="The Broad Institute Genomics Platform"/>
            <consortium name="The Broad Institute Genome Sequencing Center for Infectious Disease"/>
            <person name="Wu L."/>
            <person name="Ma J."/>
        </authorList>
    </citation>
    <scope>NUCLEOTIDE SEQUENCE [LARGE SCALE GENOMIC DNA]</scope>
    <source>
        <strain evidence="4">JCM 9651</strain>
    </source>
</reference>
<dbReference type="EMBL" id="BAAAYL010000001">
    <property type="protein sequence ID" value="GAA3380133.1"/>
    <property type="molecule type" value="Genomic_DNA"/>
</dbReference>
<gene>
    <name evidence="2" type="ORF">GCM10020367_02340</name>
    <name evidence="3" type="ORF">GCM10020367_66500</name>
</gene>
<organism evidence="3 4">
    <name type="scientific">Streptomyces sannanensis</name>
    <dbReference type="NCBI Taxonomy" id="285536"/>
    <lineage>
        <taxon>Bacteria</taxon>
        <taxon>Bacillati</taxon>
        <taxon>Actinomycetota</taxon>
        <taxon>Actinomycetes</taxon>
        <taxon>Kitasatosporales</taxon>
        <taxon>Streptomycetaceae</taxon>
        <taxon>Streptomyces</taxon>
    </lineage>
</organism>
<dbReference type="EMBL" id="BAAAYL010000001">
    <property type="protein sequence ID" value="GAA3367567.1"/>
    <property type="molecule type" value="Genomic_DNA"/>
</dbReference>
<reference evidence="3" key="1">
    <citation type="journal article" date="2014" name="Int. J. Syst. Evol. Microbiol.">
        <title>Complete genome of a new Firmicutes species belonging to the dominant human colonic microbiota ('Ruminococcus bicirculans') reveals two chromosomes and a selective capacity to utilize plant glucans.</title>
        <authorList>
            <consortium name="NISC Comparative Sequencing Program"/>
            <person name="Wegmann U."/>
            <person name="Louis P."/>
            <person name="Goesmann A."/>
            <person name="Henrissat B."/>
            <person name="Duncan S.H."/>
            <person name="Flint H.J."/>
        </authorList>
    </citation>
    <scope>NUCLEOTIDE SEQUENCE</scope>
    <source>
        <strain evidence="3">JCM 9651</strain>
    </source>
</reference>
<feature type="region of interest" description="Disordered" evidence="1">
    <location>
        <begin position="1"/>
        <end position="31"/>
    </location>
</feature>
<accession>A0ABP6SM17</accession>
<evidence type="ECO:0000313" key="3">
    <source>
        <dbReference type="EMBL" id="GAA3380133.1"/>
    </source>
</evidence>
<protein>
    <submittedName>
        <fullName evidence="3">Uncharacterized protein</fullName>
    </submittedName>
</protein>
<evidence type="ECO:0000256" key="1">
    <source>
        <dbReference type="SAM" id="MobiDB-lite"/>
    </source>
</evidence>
<name>A0ABP6SM17_9ACTN</name>
<sequence length="162" mass="17975">MRGGGDDDRQDERGTRTRGDETLSESTVPGAAVLTLRRHDEFLSVACEVSCRVRTGDGRPHIHATSPRAVPDFRIGGLPGSPAPAVRDWVQFPDGGRIRRSIRIAVTVSEKAGTEQALYSQSQSNDKIQGRERVSPIPRRELNFPFEEGKWGWRGITHNFPT</sequence>
<comment type="caution">
    <text evidence="3">The sequence shown here is derived from an EMBL/GenBank/DDBJ whole genome shotgun (WGS) entry which is preliminary data.</text>
</comment>